<keyword evidence="1" id="KW-0472">Membrane</keyword>
<protein>
    <submittedName>
        <fullName evidence="2">Uncharacterized protein</fullName>
    </submittedName>
</protein>
<feature type="transmembrane region" description="Helical" evidence="1">
    <location>
        <begin position="190"/>
        <end position="209"/>
    </location>
</feature>
<name>A0A2U9IDW4_9CREN</name>
<organism evidence="2 3">
    <name type="scientific">Acidianus brierleyi</name>
    <dbReference type="NCBI Taxonomy" id="41673"/>
    <lineage>
        <taxon>Archaea</taxon>
        <taxon>Thermoproteota</taxon>
        <taxon>Thermoprotei</taxon>
        <taxon>Sulfolobales</taxon>
        <taxon>Sulfolobaceae</taxon>
        <taxon>Acidianus</taxon>
    </lineage>
</organism>
<dbReference type="RefSeq" id="WP_110270114.1">
    <property type="nucleotide sequence ID" value="NZ_CP029289.2"/>
</dbReference>
<sequence>MNLHLLFFLFLLLSPHMFVEYKIHSTISNEVICNVILENVSKTFPNGTFAYTIQVFFMNYSKYTQPSIVYDNLTNPQTFFYIPKNELGKSAIDRQIPLTLVNESNGTYVYFGKQFVDYVEIEDYYFVNSTGVPSKIEIIQIGENGGIVSVTTYTLIRTNIFQNETPFMPKGFSLENSSLKLPNQSLSDSLGTYVILFNIIVIPLLLTLYKVRKK</sequence>
<keyword evidence="1" id="KW-1133">Transmembrane helix</keyword>
<dbReference type="GeneID" id="36831717"/>
<reference evidence="2 3" key="1">
    <citation type="submission" date="2018-05" db="EMBL/GenBank/DDBJ databases">
        <title>Complete Genome Sequences of Extremely Thermoacidophilic, Metal-Mobilizing Type-Strain Members of the Archaeal Family Sulfolobaceae: Acidianus brierleyi DSM-1651T, Acidianus sulfidivorans DSM-18786T, Metallosphaera hakonensis DSM-7519T, and Metallosphaera prunae DSM-10039T.</title>
        <authorList>
            <person name="Counts J.A."/>
            <person name="Kelly R.M."/>
        </authorList>
    </citation>
    <scope>NUCLEOTIDE SEQUENCE [LARGE SCALE GENOMIC DNA]</scope>
    <source>
        <strain evidence="2 3">DSM 1651</strain>
    </source>
</reference>
<dbReference type="EMBL" id="CP029289">
    <property type="protein sequence ID" value="AWR94233.1"/>
    <property type="molecule type" value="Genomic_DNA"/>
</dbReference>
<evidence type="ECO:0000313" key="3">
    <source>
        <dbReference type="Proteomes" id="UP000248044"/>
    </source>
</evidence>
<keyword evidence="3" id="KW-1185">Reference proteome</keyword>
<dbReference type="AlphaFoldDB" id="A0A2U9IDW4"/>
<evidence type="ECO:0000313" key="2">
    <source>
        <dbReference type="EMBL" id="AWR94233.1"/>
    </source>
</evidence>
<dbReference type="KEGG" id="abri:DFR85_06135"/>
<dbReference type="Proteomes" id="UP000248044">
    <property type="component" value="Chromosome"/>
</dbReference>
<dbReference type="OrthoDB" id="42524at2157"/>
<proteinExistence type="predicted"/>
<accession>A0A2U9IDW4</accession>
<keyword evidence="1" id="KW-0812">Transmembrane</keyword>
<gene>
    <name evidence="2" type="ORF">DFR85_06135</name>
</gene>
<evidence type="ECO:0000256" key="1">
    <source>
        <dbReference type="SAM" id="Phobius"/>
    </source>
</evidence>